<evidence type="ECO:0000313" key="2">
    <source>
        <dbReference type="EMBL" id="KFK23583.1"/>
    </source>
</evidence>
<keyword evidence="3" id="KW-1185">Reference proteome</keyword>
<dbReference type="Proteomes" id="UP000029120">
    <property type="component" value="Unassembled WGS sequence"/>
</dbReference>
<dbReference type="OrthoDB" id="1663806at2759"/>
<dbReference type="InterPro" id="IPR033646">
    <property type="entry name" value="CLU-central"/>
</dbReference>
<dbReference type="GO" id="GO:0005737">
    <property type="term" value="C:cytoplasm"/>
    <property type="evidence" value="ECO:0007669"/>
    <property type="project" value="TreeGrafter"/>
</dbReference>
<dbReference type="Pfam" id="PF12807">
    <property type="entry name" value="eIF3_p135"/>
    <property type="match status" value="1"/>
</dbReference>
<feature type="domain" description="CLU central" evidence="1">
    <location>
        <begin position="33"/>
        <end position="78"/>
    </location>
</feature>
<reference evidence="3" key="1">
    <citation type="journal article" date="2015" name="Nat. Plants">
        <title>Genome expansion of Arabis alpina linked with retrotransposition and reduced symmetric DNA methylation.</title>
        <authorList>
            <person name="Willing E.M."/>
            <person name="Rawat V."/>
            <person name="Mandakova T."/>
            <person name="Maumus F."/>
            <person name="James G.V."/>
            <person name="Nordstroem K.J."/>
            <person name="Becker C."/>
            <person name="Warthmann N."/>
            <person name="Chica C."/>
            <person name="Szarzynska B."/>
            <person name="Zytnicki M."/>
            <person name="Albani M.C."/>
            <person name="Kiefer C."/>
            <person name="Bergonzi S."/>
            <person name="Castaings L."/>
            <person name="Mateos J.L."/>
            <person name="Berns M.C."/>
            <person name="Bujdoso N."/>
            <person name="Piofczyk T."/>
            <person name="de Lorenzo L."/>
            <person name="Barrero-Sicilia C."/>
            <person name="Mateos I."/>
            <person name="Piednoel M."/>
            <person name="Hagmann J."/>
            <person name="Chen-Min-Tao R."/>
            <person name="Iglesias-Fernandez R."/>
            <person name="Schuster S.C."/>
            <person name="Alonso-Blanco C."/>
            <person name="Roudier F."/>
            <person name="Carbonero P."/>
            <person name="Paz-Ares J."/>
            <person name="Davis S.J."/>
            <person name="Pecinka A."/>
            <person name="Quesneville H."/>
            <person name="Colot V."/>
            <person name="Lysak M.A."/>
            <person name="Weigel D."/>
            <person name="Coupland G."/>
            <person name="Schneeberger K."/>
        </authorList>
    </citation>
    <scope>NUCLEOTIDE SEQUENCE [LARGE SCALE GENOMIC DNA]</scope>
    <source>
        <strain evidence="3">cv. Pajares</strain>
    </source>
</reference>
<accession>A0A087G131</accession>
<protein>
    <recommendedName>
        <fullName evidence="1">CLU central domain-containing protein</fullName>
    </recommendedName>
</protein>
<proteinExistence type="predicted"/>
<name>A0A087G131_ARAAL</name>
<feature type="non-terminal residue" evidence="2">
    <location>
        <position position="1"/>
    </location>
</feature>
<dbReference type="PANTHER" id="PTHR12601">
    <property type="entry name" value="EUKARYOTIC TRANSLATION INITIATION FACTOR 3 SUBUNIT EIF-3"/>
    <property type="match status" value="1"/>
</dbReference>
<dbReference type="PANTHER" id="PTHR12601:SF6">
    <property type="entry name" value="CLUSTERED MITOCHONDRIA PROTEIN HOMOLOG"/>
    <property type="match status" value="1"/>
</dbReference>
<organism evidence="2 3">
    <name type="scientific">Arabis alpina</name>
    <name type="common">Alpine rock-cress</name>
    <dbReference type="NCBI Taxonomy" id="50452"/>
    <lineage>
        <taxon>Eukaryota</taxon>
        <taxon>Viridiplantae</taxon>
        <taxon>Streptophyta</taxon>
        <taxon>Embryophyta</taxon>
        <taxon>Tracheophyta</taxon>
        <taxon>Spermatophyta</taxon>
        <taxon>Magnoliopsida</taxon>
        <taxon>eudicotyledons</taxon>
        <taxon>Gunneridae</taxon>
        <taxon>Pentapetalae</taxon>
        <taxon>rosids</taxon>
        <taxon>malvids</taxon>
        <taxon>Brassicales</taxon>
        <taxon>Brassicaceae</taxon>
        <taxon>Arabideae</taxon>
        <taxon>Arabis</taxon>
    </lineage>
</organism>
<dbReference type="AlphaFoldDB" id="A0A087G131"/>
<dbReference type="Gramene" id="KFK23583">
    <property type="protein sequence ID" value="KFK23583"/>
    <property type="gene ID" value="AALP_AAs60056U000100"/>
</dbReference>
<evidence type="ECO:0000259" key="1">
    <source>
        <dbReference type="Pfam" id="PF12807"/>
    </source>
</evidence>
<dbReference type="InterPro" id="IPR027523">
    <property type="entry name" value="CLU_prot"/>
</dbReference>
<sequence length="181" mass="20487">VGISIAARKYDFSAITPFETSDILDLRPGSCKLLREFAKTKYEFELPELSKTTVKKIYVLCNLSQKVGISIAARKYDFSAITPFETSDILDLRPVIKHSVPVCSEAKDLAEMRKVQLAEGILRDIEDHDIGAAVSHSSIVSLETIKLLEEKPVLPRIKRRINLSPRRISEKLLQRKVCHRI</sequence>
<gene>
    <name evidence="2" type="ORF">AALP_AAs60056U000100</name>
</gene>
<evidence type="ECO:0000313" key="3">
    <source>
        <dbReference type="Proteomes" id="UP000029120"/>
    </source>
</evidence>
<dbReference type="EMBL" id="KL977666">
    <property type="protein sequence ID" value="KFK23583.1"/>
    <property type="molecule type" value="Genomic_DNA"/>
</dbReference>
<dbReference type="eggNOG" id="KOG1839">
    <property type="taxonomic scope" value="Eukaryota"/>
</dbReference>